<evidence type="ECO:0000313" key="1">
    <source>
        <dbReference type="EMBL" id="PCS22731.1"/>
    </source>
</evidence>
<dbReference type="RefSeq" id="WP_190319338.1">
    <property type="nucleotide sequence ID" value="NZ_CAWNJE010000009.1"/>
</dbReference>
<gene>
    <name evidence="1" type="ORF">BTN49_1689</name>
</gene>
<proteinExistence type="predicted"/>
<sequence>MRLEYLVYFLYAAQVSYNAQVSKGLLNMKVMNKVLRRGMPVRQQTN</sequence>
<dbReference type="AlphaFoldDB" id="A0A2A5T3K7"/>
<organism evidence="1 2">
    <name type="scientific">Candidatus Enterovibrio escicola</name>
    <dbReference type="NCBI Taxonomy" id="1927127"/>
    <lineage>
        <taxon>Bacteria</taxon>
        <taxon>Pseudomonadati</taxon>
        <taxon>Pseudomonadota</taxon>
        <taxon>Gammaproteobacteria</taxon>
        <taxon>Vibrionales</taxon>
        <taxon>Vibrionaceae</taxon>
        <taxon>Enterovibrio</taxon>
    </lineage>
</organism>
<protein>
    <recommendedName>
        <fullName evidence="3">Mobile element protein</fullName>
    </recommendedName>
</protein>
<accession>A0A2A5T3K7</accession>
<evidence type="ECO:0008006" key="3">
    <source>
        <dbReference type="Google" id="ProtNLM"/>
    </source>
</evidence>
<dbReference type="Proteomes" id="UP000219020">
    <property type="component" value="Unassembled WGS sequence"/>
</dbReference>
<evidence type="ECO:0000313" key="2">
    <source>
        <dbReference type="Proteomes" id="UP000219020"/>
    </source>
</evidence>
<dbReference type="EMBL" id="NBYY01000015">
    <property type="protein sequence ID" value="PCS22731.1"/>
    <property type="molecule type" value="Genomic_DNA"/>
</dbReference>
<name>A0A2A5T3K7_9GAMM</name>
<keyword evidence="2" id="KW-1185">Reference proteome</keyword>
<reference evidence="2" key="1">
    <citation type="submission" date="2017-04" db="EMBL/GenBank/DDBJ databases">
        <title>Genome evolution of the luminous symbionts of deep sea anglerfish.</title>
        <authorList>
            <person name="Hendry T.A."/>
        </authorList>
    </citation>
    <scope>NUCLEOTIDE SEQUENCE [LARGE SCALE GENOMIC DNA]</scope>
</reference>
<comment type="caution">
    <text evidence="1">The sequence shown here is derived from an EMBL/GenBank/DDBJ whole genome shotgun (WGS) entry which is preliminary data.</text>
</comment>